<comment type="caution">
    <text evidence="1">The sequence shown here is derived from an EMBL/GenBank/DDBJ whole genome shotgun (WGS) entry which is preliminary data.</text>
</comment>
<accession>A0A4S5CJY9</accession>
<organism evidence="1 2">
    <name type="scientific">Aeromonas veronii</name>
    <dbReference type="NCBI Taxonomy" id="654"/>
    <lineage>
        <taxon>Bacteria</taxon>
        <taxon>Pseudomonadati</taxon>
        <taxon>Pseudomonadota</taxon>
        <taxon>Gammaproteobacteria</taxon>
        <taxon>Aeromonadales</taxon>
        <taxon>Aeromonadaceae</taxon>
        <taxon>Aeromonas</taxon>
    </lineage>
</organism>
<dbReference type="EMBL" id="SSUX01000008">
    <property type="protein sequence ID" value="THJ44923.1"/>
    <property type="molecule type" value="Genomic_DNA"/>
</dbReference>
<dbReference type="RefSeq" id="WP_136501745.1">
    <property type="nucleotide sequence ID" value="NZ_SSUX01000008.1"/>
</dbReference>
<dbReference type="Proteomes" id="UP000309618">
    <property type="component" value="Unassembled WGS sequence"/>
</dbReference>
<evidence type="ECO:0000313" key="2">
    <source>
        <dbReference type="Proteomes" id="UP000309618"/>
    </source>
</evidence>
<protein>
    <submittedName>
        <fullName evidence="1">Uncharacterized protein</fullName>
    </submittedName>
</protein>
<reference evidence="1 2" key="1">
    <citation type="submission" date="2019-04" db="EMBL/GenBank/DDBJ databases">
        <title>Comparative genomics of Aeromonas veronii strains pathogenic to fish.</title>
        <authorList>
            <person name="Cascarano M.C."/>
            <person name="Smyrli M."/>
            <person name="Katharios P."/>
        </authorList>
    </citation>
    <scope>NUCLEOTIDE SEQUENCE [LARGE SCALE GENOMIC DNA]</scope>
    <source>
        <strain evidence="1 2">XU1</strain>
    </source>
</reference>
<sequence>MTTTSKKNLSELNDSLAQKLQSFEKRHVDSLVPKGSIIWLRDGVFNTDGDIHHLVVKEDTRCNHAIALDGSICFTTSKVIKEAVKISLQSAMKFLELPEQLDYLARIEKDVTSSDLSIITVPANQLAWRAISNGKSELSAILDDKNPVDLHLMTVSPLGQDLIALVGFGKPGKAALKSIQAKLQSHELTTSSKTSASMTH</sequence>
<gene>
    <name evidence="1" type="ORF">E8Q35_12085</name>
</gene>
<dbReference type="AlphaFoldDB" id="A0A4S5CJY9"/>
<evidence type="ECO:0000313" key="1">
    <source>
        <dbReference type="EMBL" id="THJ44923.1"/>
    </source>
</evidence>
<proteinExistence type="predicted"/>
<name>A0A4S5CJY9_AERVE</name>